<dbReference type="EMBL" id="LN554847">
    <property type="protein sequence ID" value="CED57626.1"/>
    <property type="molecule type" value="Genomic_DNA"/>
</dbReference>
<organism evidence="1 2">
    <name type="scientific">Aliivibrio wodanis</name>
    <dbReference type="NCBI Taxonomy" id="80852"/>
    <lineage>
        <taxon>Bacteria</taxon>
        <taxon>Pseudomonadati</taxon>
        <taxon>Pseudomonadota</taxon>
        <taxon>Gammaproteobacteria</taxon>
        <taxon>Vibrionales</taxon>
        <taxon>Vibrionaceae</taxon>
        <taxon>Aliivibrio</taxon>
    </lineage>
</organism>
<dbReference type="AlphaFoldDB" id="A0A090I7R2"/>
<proteinExistence type="predicted"/>
<dbReference type="HOGENOM" id="CLU_1307981_0_0_6"/>
<gene>
    <name evidence="1" type="ORF">AWOD_II_1007</name>
</gene>
<protein>
    <submittedName>
        <fullName evidence="1">Uncharacterized protein</fullName>
    </submittedName>
</protein>
<evidence type="ECO:0000313" key="1">
    <source>
        <dbReference type="EMBL" id="CED57626.1"/>
    </source>
</evidence>
<dbReference type="PATRIC" id="fig|80852.17.peg.3807"/>
<dbReference type="GeneID" id="28543263"/>
<sequence length="210" mass="22740">MTSYIYIPVATPEMCAFAEDWQQGQIAKGKQPYQILSNCESGILKGIKRKAKLGVLRDVSVSDKVYILAHGHGLGSSAIGARRGAKKELKLGIENWQGGELKKYTPLDLAEVLKDEGLRTGFQDLRVFACGSANVPPKEGCTSSFAQGLAEALRECGYNSIKVTGYQGMVKTSYAHRTIAPMSSQFSADKHKGVVIGNQILPASTKRVVF</sequence>
<reference evidence="2" key="1">
    <citation type="submission" date="2014-09" db="EMBL/GenBank/DDBJ databases">
        <authorList>
            <person name="Hjerde E."/>
        </authorList>
    </citation>
    <scope>NUCLEOTIDE SEQUENCE [LARGE SCALE GENOMIC DNA]</scope>
    <source>
        <strain evidence="2">06/09/139</strain>
    </source>
</reference>
<evidence type="ECO:0000313" key="2">
    <source>
        <dbReference type="Proteomes" id="UP000032427"/>
    </source>
</evidence>
<dbReference type="OrthoDB" id="5727419at2"/>
<keyword evidence="2" id="KW-1185">Reference proteome</keyword>
<dbReference type="Proteomes" id="UP000032427">
    <property type="component" value="Chromosome 2"/>
</dbReference>
<dbReference type="KEGG" id="awd:AWOD_II_1007"/>
<accession>A0A090I7R2</accession>
<name>A0A090I7R2_9GAMM</name>